<accession>A0A133KQH7</accession>
<sequence length="104" mass="12061">MHTQSSLIFFVVKFFPKKHGKFPARYADTTVDFGSMLRKTANLMKKYPFLRPGISKISYFLNRFSVLIIRYQQKPNKVKNGPCSCPCFQEEGRERIGINHCIPA</sequence>
<proteinExistence type="predicted"/>
<gene>
    <name evidence="1" type="ORF">HMPREF3213_01947</name>
</gene>
<evidence type="ECO:0000313" key="2">
    <source>
        <dbReference type="Proteomes" id="UP000070376"/>
    </source>
</evidence>
<dbReference type="EMBL" id="LRPN01000070">
    <property type="protein sequence ID" value="KWZ81630.1"/>
    <property type="molecule type" value="Genomic_DNA"/>
</dbReference>
<comment type="caution">
    <text evidence="1">The sequence shown here is derived from an EMBL/GenBank/DDBJ whole genome shotgun (WGS) entry which is preliminary data.</text>
</comment>
<evidence type="ECO:0000313" key="1">
    <source>
        <dbReference type="EMBL" id="KWZ81630.1"/>
    </source>
</evidence>
<organism evidence="1 2">
    <name type="scientific">Heyndrickxia coagulans</name>
    <name type="common">Weizmannia coagulans</name>
    <dbReference type="NCBI Taxonomy" id="1398"/>
    <lineage>
        <taxon>Bacteria</taxon>
        <taxon>Bacillati</taxon>
        <taxon>Bacillota</taxon>
        <taxon>Bacilli</taxon>
        <taxon>Bacillales</taxon>
        <taxon>Bacillaceae</taxon>
        <taxon>Heyndrickxia</taxon>
    </lineage>
</organism>
<dbReference type="AlphaFoldDB" id="A0A133KQH7"/>
<protein>
    <submittedName>
        <fullName evidence="1">Uncharacterized protein</fullName>
    </submittedName>
</protein>
<name>A0A133KQH7_HEYCO</name>
<reference evidence="2" key="1">
    <citation type="submission" date="2016-01" db="EMBL/GenBank/DDBJ databases">
        <authorList>
            <person name="Mitreva M."/>
            <person name="Pepin K.H."/>
            <person name="Mihindukulasuriya K.A."/>
            <person name="Fulton R."/>
            <person name="Fronick C."/>
            <person name="O'Laughlin M."/>
            <person name="Miner T."/>
            <person name="Herter B."/>
            <person name="Rosa B.A."/>
            <person name="Cordes M."/>
            <person name="Tomlinson C."/>
            <person name="Wollam A."/>
            <person name="Palsikar V.B."/>
            <person name="Mardis E.R."/>
            <person name="Wilson R.K."/>
        </authorList>
    </citation>
    <scope>NUCLEOTIDE SEQUENCE [LARGE SCALE GENOMIC DNA]</scope>
    <source>
        <strain evidence="2">GED7749B</strain>
    </source>
</reference>
<dbReference type="Proteomes" id="UP000070376">
    <property type="component" value="Unassembled WGS sequence"/>
</dbReference>